<dbReference type="InterPro" id="IPR001810">
    <property type="entry name" value="F-box_dom"/>
</dbReference>
<accession>A0A6A6WIN7</accession>
<dbReference type="EMBL" id="ML996566">
    <property type="protein sequence ID" value="KAF2761906.1"/>
    <property type="molecule type" value="Genomic_DNA"/>
</dbReference>
<sequence length="499" mass="57710">MGNASAPKIIIRPCLEMLPFEILEEIYKHLGTIDDAHHLARTCKRINQVMDLDGVYKRIMGMIIVPYTYIKSYKTNKYQVNSKVHRFDKQLCNLLVAHHHILEHFTENGIFPQCKDPSLPTSDQGPDPGAVDLSRATCPSWKSPEYEWRITDTEIFDILARWQGLREIQHLYTKQTASKMSYLNPWMWGQHDELQLAALHRHYIYITNMGFEGVRVDALPNRDTHMDSFDAEQTDRFYVALTLNWVLQQHRWCLISLNCATPMIAEKAKSAFEAMLQHDEARWGKRSLLDELDLLEVYEFLYHAMLPVAFRVLHGDGQTSGIGRTRVGQQAYEVSAGRLLRRRLQTKMAMFQPPDIVEAILLAQHTGPVMEYDDALQSPRATFNSTTLSAAWRPGMVTYRHESFGFLPSGTILSMGNRGARRPEVLGDMHYLYLSETRVYNAIRAFCRQGLPDPREKEFHKYWADSLRGGMFWFAQSSGKAECRIDRLREAPERKDCEF</sequence>
<dbReference type="CDD" id="cd09917">
    <property type="entry name" value="F-box_SF"/>
    <property type="match status" value="1"/>
</dbReference>
<name>A0A6A6WIN7_9PEZI</name>
<gene>
    <name evidence="2" type="ORF">EJ05DRAFT_507521</name>
</gene>
<reference evidence="2" key="1">
    <citation type="journal article" date="2020" name="Stud. Mycol.">
        <title>101 Dothideomycetes genomes: a test case for predicting lifestyles and emergence of pathogens.</title>
        <authorList>
            <person name="Haridas S."/>
            <person name="Albert R."/>
            <person name="Binder M."/>
            <person name="Bloem J."/>
            <person name="Labutti K."/>
            <person name="Salamov A."/>
            <person name="Andreopoulos B."/>
            <person name="Baker S."/>
            <person name="Barry K."/>
            <person name="Bills G."/>
            <person name="Bluhm B."/>
            <person name="Cannon C."/>
            <person name="Castanera R."/>
            <person name="Culley D."/>
            <person name="Daum C."/>
            <person name="Ezra D."/>
            <person name="Gonzalez J."/>
            <person name="Henrissat B."/>
            <person name="Kuo A."/>
            <person name="Liang C."/>
            <person name="Lipzen A."/>
            <person name="Lutzoni F."/>
            <person name="Magnuson J."/>
            <person name="Mondo S."/>
            <person name="Nolan M."/>
            <person name="Ohm R."/>
            <person name="Pangilinan J."/>
            <person name="Park H.-J."/>
            <person name="Ramirez L."/>
            <person name="Alfaro M."/>
            <person name="Sun H."/>
            <person name="Tritt A."/>
            <person name="Yoshinaga Y."/>
            <person name="Zwiers L.-H."/>
            <person name="Turgeon B."/>
            <person name="Goodwin S."/>
            <person name="Spatafora J."/>
            <person name="Crous P."/>
            <person name="Grigoriev I."/>
        </authorList>
    </citation>
    <scope>NUCLEOTIDE SEQUENCE</scope>
    <source>
        <strain evidence="2">CBS 121739</strain>
    </source>
</reference>
<feature type="domain" description="F-box" evidence="1">
    <location>
        <begin position="12"/>
        <end position="59"/>
    </location>
</feature>
<dbReference type="PROSITE" id="PS50181">
    <property type="entry name" value="FBOX"/>
    <property type="match status" value="1"/>
</dbReference>
<dbReference type="OrthoDB" id="5384804at2759"/>
<evidence type="ECO:0000313" key="3">
    <source>
        <dbReference type="Proteomes" id="UP000799437"/>
    </source>
</evidence>
<keyword evidence="3" id="KW-1185">Reference proteome</keyword>
<protein>
    <recommendedName>
        <fullName evidence="1">F-box domain-containing protein</fullName>
    </recommendedName>
</protein>
<dbReference type="Pfam" id="PF00646">
    <property type="entry name" value="F-box"/>
    <property type="match status" value="1"/>
</dbReference>
<evidence type="ECO:0000259" key="1">
    <source>
        <dbReference type="PROSITE" id="PS50181"/>
    </source>
</evidence>
<organism evidence="2 3">
    <name type="scientific">Pseudovirgaria hyperparasitica</name>
    <dbReference type="NCBI Taxonomy" id="470096"/>
    <lineage>
        <taxon>Eukaryota</taxon>
        <taxon>Fungi</taxon>
        <taxon>Dikarya</taxon>
        <taxon>Ascomycota</taxon>
        <taxon>Pezizomycotina</taxon>
        <taxon>Dothideomycetes</taxon>
        <taxon>Dothideomycetes incertae sedis</taxon>
        <taxon>Acrospermales</taxon>
        <taxon>Acrospermaceae</taxon>
        <taxon>Pseudovirgaria</taxon>
    </lineage>
</organism>
<dbReference type="RefSeq" id="XP_033604357.1">
    <property type="nucleotide sequence ID" value="XM_033747928.1"/>
</dbReference>
<dbReference type="Proteomes" id="UP000799437">
    <property type="component" value="Unassembled WGS sequence"/>
</dbReference>
<dbReference type="InterPro" id="IPR036047">
    <property type="entry name" value="F-box-like_dom_sf"/>
</dbReference>
<proteinExistence type="predicted"/>
<dbReference type="AlphaFoldDB" id="A0A6A6WIN7"/>
<dbReference type="SUPFAM" id="SSF81383">
    <property type="entry name" value="F-box domain"/>
    <property type="match status" value="1"/>
</dbReference>
<evidence type="ECO:0000313" key="2">
    <source>
        <dbReference type="EMBL" id="KAF2761906.1"/>
    </source>
</evidence>
<dbReference type="GeneID" id="54488982"/>